<dbReference type="OrthoDB" id="10264738at2759"/>
<dbReference type="AlphaFoldDB" id="A0A1S3VZ77"/>
<evidence type="ECO:0000259" key="1">
    <source>
        <dbReference type="PROSITE" id="PS51746"/>
    </source>
</evidence>
<dbReference type="Proteomes" id="UP000087766">
    <property type="component" value="Unplaced"/>
</dbReference>
<dbReference type="Gene3D" id="3.60.40.10">
    <property type="entry name" value="PPM-type phosphatase domain"/>
    <property type="match status" value="1"/>
</dbReference>
<reference evidence="3" key="1">
    <citation type="submission" date="2025-08" db="UniProtKB">
        <authorList>
            <consortium name="RefSeq"/>
        </authorList>
    </citation>
    <scope>IDENTIFICATION</scope>
    <source>
        <tissue evidence="3">Leaf</tissue>
    </source>
</reference>
<dbReference type="InterPro" id="IPR036457">
    <property type="entry name" value="PPM-type-like_dom_sf"/>
</dbReference>
<dbReference type="Pfam" id="PF00481">
    <property type="entry name" value="PP2C"/>
    <property type="match status" value="1"/>
</dbReference>
<gene>
    <name evidence="3" type="primary">LOC106779844</name>
</gene>
<dbReference type="InterPro" id="IPR001932">
    <property type="entry name" value="PPM-type_phosphatase-like_dom"/>
</dbReference>
<dbReference type="GO" id="GO:0004722">
    <property type="term" value="F:protein serine/threonine phosphatase activity"/>
    <property type="evidence" value="ECO:0007669"/>
    <property type="project" value="InterPro"/>
</dbReference>
<dbReference type="CDD" id="cd00143">
    <property type="entry name" value="PP2Cc"/>
    <property type="match status" value="1"/>
</dbReference>
<dbReference type="PROSITE" id="PS51746">
    <property type="entry name" value="PPM_2"/>
    <property type="match status" value="1"/>
</dbReference>
<dbReference type="KEGG" id="vra:106779844"/>
<dbReference type="PANTHER" id="PTHR47992">
    <property type="entry name" value="PROTEIN PHOSPHATASE"/>
    <property type="match status" value="1"/>
</dbReference>
<name>A0A1S3VZ77_VIGRR</name>
<dbReference type="RefSeq" id="XP_014523542.1">
    <property type="nucleotide sequence ID" value="XM_014668056.1"/>
</dbReference>
<proteinExistence type="predicted"/>
<dbReference type="InterPro" id="IPR015655">
    <property type="entry name" value="PP2C"/>
</dbReference>
<keyword evidence="2" id="KW-1185">Reference proteome</keyword>
<dbReference type="GeneID" id="106779844"/>
<evidence type="ECO:0000313" key="2">
    <source>
        <dbReference type="Proteomes" id="UP000087766"/>
    </source>
</evidence>
<evidence type="ECO:0000313" key="3">
    <source>
        <dbReference type="RefSeq" id="XP_014523542.1"/>
    </source>
</evidence>
<dbReference type="SUPFAM" id="SSF81606">
    <property type="entry name" value="PP2C-like"/>
    <property type="match status" value="1"/>
</dbReference>
<sequence>MAFGISHGLVAFGITEGFKALGITEGHKAVGKVSDKQITDGLGAVDKPLLDFWKELVDVVKRAYSKTYSNILEMSSELGRGGSTAVTTILVNCQKLIVANIGDYRVVLCKKGVAKELSVDHEPNTEYEDIKNSGGFVSNFLGDVPQVDGRLTVSRAFGDKSLKKHLSSKPFVTVENINVIYKSLNK</sequence>
<feature type="domain" description="PPM-type phosphatase" evidence="1">
    <location>
        <begin position="22"/>
        <end position="186"/>
    </location>
</feature>
<accession>A0A1S3VZ77</accession>
<protein>
    <submittedName>
        <fullName evidence="3">Probable protein phosphatase 2C 39</fullName>
    </submittedName>
</protein>
<organism evidence="2 3">
    <name type="scientific">Vigna radiata var. radiata</name>
    <name type="common">Mung bean</name>
    <name type="synonym">Phaseolus aureus</name>
    <dbReference type="NCBI Taxonomy" id="3916"/>
    <lineage>
        <taxon>Eukaryota</taxon>
        <taxon>Viridiplantae</taxon>
        <taxon>Streptophyta</taxon>
        <taxon>Embryophyta</taxon>
        <taxon>Tracheophyta</taxon>
        <taxon>Spermatophyta</taxon>
        <taxon>Magnoliopsida</taxon>
        <taxon>eudicotyledons</taxon>
        <taxon>Gunneridae</taxon>
        <taxon>Pentapetalae</taxon>
        <taxon>rosids</taxon>
        <taxon>fabids</taxon>
        <taxon>Fabales</taxon>
        <taxon>Fabaceae</taxon>
        <taxon>Papilionoideae</taxon>
        <taxon>50 kb inversion clade</taxon>
        <taxon>NPAAA clade</taxon>
        <taxon>indigoferoid/millettioid clade</taxon>
        <taxon>Phaseoleae</taxon>
        <taxon>Vigna</taxon>
    </lineage>
</organism>
<dbReference type="SMART" id="SM00332">
    <property type="entry name" value="PP2Cc"/>
    <property type="match status" value="1"/>
</dbReference>